<dbReference type="Proteomes" id="UP000620124">
    <property type="component" value="Unassembled WGS sequence"/>
</dbReference>
<accession>A0A8H7CBR2</accession>
<dbReference type="SUPFAM" id="SSF53098">
    <property type="entry name" value="Ribonuclease H-like"/>
    <property type="match status" value="1"/>
</dbReference>
<dbReference type="SMART" id="SM00474">
    <property type="entry name" value="35EXOc"/>
    <property type="match status" value="1"/>
</dbReference>
<dbReference type="PANTHER" id="PTHR13620">
    <property type="entry name" value="3-5 EXONUCLEASE"/>
    <property type="match status" value="1"/>
</dbReference>
<gene>
    <name evidence="5" type="ORF">MVEN_02475600</name>
</gene>
<evidence type="ECO:0000256" key="3">
    <source>
        <dbReference type="SAM" id="MobiDB-lite"/>
    </source>
</evidence>
<feature type="region of interest" description="Disordered" evidence="3">
    <location>
        <begin position="357"/>
        <end position="387"/>
    </location>
</feature>
<keyword evidence="1" id="KW-0540">Nuclease</keyword>
<sequence>MSKPPLVLVSRYRPSPRRPRRAAHLWLPLRPPPRAAFSLPSPACPSLSSQKRGLPSSRHPNYRCTPFFRAATSSTPAPVEPKPQAATALKSTSTAPVPATKKSSLTRVSPPKAKDPPPEAAELAVIEEPPAIPPVYSYKTLTPAPKLKFARTDAEADKWVGELDLTGPLSVDFEWIVVYRKGGIRPISLVQIADARSIVVVQLRSSASTMARFPLALQRVLEDPAVPKAGANIVADAKKLFKDYGVMMAGLVELGTLARLADPTSTDAKVFGSGRKIVALAKLVERYLHKTLRKDSDVRVSNWEDPALEKNETQIEYAANDAYCGLQVYNRLVALAKKNDISLDITSNASRVYHACLAPPPSSSSTSTTTASTSASTEREGADSALPPIPTIFLTPAMEAAGVSPQHLRAYRHWLAHRDIDTMCAELALRKGPRGTSATSSNSSRSNSDMAAAPTPLTRGTIVTYVVSAVKNWPQLECDLGRLRLFIQMDLKSWERHYEWVVNVGRIA</sequence>
<dbReference type="GO" id="GO:0005737">
    <property type="term" value="C:cytoplasm"/>
    <property type="evidence" value="ECO:0007669"/>
    <property type="project" value="TreeGrafter"/>
</dbReference>
<evidence type="ECO:0000313" key="5">
    <source>
        <dbReference type="EMBL" id="KAF7330372.1"/>
    </source>
</evidence>
<dbReference type="GO" id="GO:0003676">
    <property type="term" value="F:nucleic acid binding"/>
    <property type="evidence" value="ECO:0007669"/>
    <property type="project" value="InterPro"/>
</dbReference>
<evidence type="ECO:0000313" key="6">
    <source>
        <dbReference type="Proteomes" id="UP000620124"/>
    </source>
</evidence>
<dbReference type="AlphaFoldDB" id="A0A8H7CBR2"/>
<evidence type="ECO:0000256" key="2">
    <source>
        <dbReference type="ARBA" id="ARBA00022801"/>
    </source>
</evidence>
<reference evidence="5" key="1">
    <citation type="submission" date="2020-05" db="EMBL/GenBank/DDBJ databases">
        <title>Mycena genomes resolve the evolution of fungal bioluminescence.</title>
        <authorList>
            <person name="Tsai I.J."/>
        </authorList>
    </citation>
    <scope>NUCLEOTIDE SEQUENCE</scope>
    <source>
        <strain evidence="5">CCC161011</strain>
    </source>
</reference>
<dbReference type="InterPro" id="IPR051132">
    <property type="entry name" value="3-5_Exonuclease_domain"/>
</dbReference>
<dbReference type="CDD" id="cd06141">
    <property type="entry name" value="WRN_exo"/>
    <property type="match status" value="1"/>
</dbReference>
<dbReference type="OrthoDB" id="1920326at2759"/>
<protein>
    <submittedName>
        <fullName evidence="5">Nuclear transport factor 2</fullName>
    </submittedName>
</protein>
<dbReference type="InterPro" id="IPR036397">
    <property type="entry name" value="RNaseH_sf"/>
</dbReference>
<feature type="domain" description="3'-5' exonuclease" evidence="4">
    <location>
        <begin position="147"/>
        <end position="337"/>
    </location>
</feature>
<name>A0A8H7CBR2_9AGAR</name>
<organism evidence="5 6">
    <name type="scientific">Mycena venus</name>
    <dbReference type="NCBI Taxonomy" id="2733690"/>
    <lineage>
        <taxon>Eukaryota</taxon>
        <taxon>Fungi</taxon>
        <taxon>Dikarya</taxon>
        <taxon>Basidiomycota</taxon>
        <taxon>Agaricomycotina</taxon>
        <taxon>Agaricomycetes</taxon>
        <taxon>Agaricomycetidae</taxon>
        <taxon>Agaricales</taxon>
        <taxon>Marasmiineae</taxon>
        <taxon>Mycenaceae</taxon>
        <taxon>Mycena</taxon>
    </lineage>
</organism>
<comment type="caution">
    <text evidence="5">The sequence shown here is derived from an EMBL/GenBank/DDBJ whole genome shotgun (WGS) entry which is preliminary data.</text>
</comment>
<proteinExistence type="predicted"/>
<keyword evidence="6" id="KW-1185">Reference proteome</keyword>
<dbReference type="Gene3D" id="3.30.420.10">
    <property type="entry name" value="Ribonuclease H-like superfamily/Ribonuclease H"/>
    <property type="match status" value="1"/>
</dbReference>
<evidence type="ECO:0000259" key="4">
    <source>
        <dbReference type="SMART" id="SM00474"/>
    </source>
</evidence>
<feature type="compositionally biased region" description="Polar residues" evidence="3">
    <location>
        <begin position="89"/>
        <end position="107"/>
    </location>
</feature>
<feature type="compositionally biased region" description="Low complexity" evidence="3">
    <location>
        <begin position="363"/>
        <end position="376"/>
    </location>
</feature>
<evidence type="ECO:0000256" key="1">
    <source>
        <dbReference type="ARBA" id="ARBA00022722"/>
    </source>
</evidence>
<keyword evidence="2" id="KW-0378">Hydrolase</keyword>
<dbReference type="GO" id="GO:0005634">
    <property type="term" value="C:nucleus"/>
    <property type="evidence" value="ECO:0007669"/>
    <property type="project" value="TreeGrafter"/>
</dbReference>
<feature type="compositionally biased region" description="Low complexity" evidence="3">
    <location>
        <begin position="436"/>
        <end position="453"/>
    </location>
</feature>
<dbReference type="InterPro" id="IPR002562">
    <property type="entry name" value="3'-5'_exonuclease_dom"/>
</dbReference>
<dbReference type="PANTHER" id="PTHR13620:SF104">
    <property type="entry name" value="EXONUCLEASE 3'-5' DOMAIN-CONTAINING PROTEIN 2"/>
    <property type="match status" value="1"/>
</dbReference>
<feature type="region of interest" description="Disordered" evidence="3">
    <location>
        <begin position="431"/>
        <end position="453"/>
    </location>
</feature>
<dbReference type="EMBL" id="JACAZI010000033">
    <property type="protein sequence ID" value="KAF7330372.1"/>
    <property type="molecule type" value="Genomic_DNA"/>
</dbReference>
<feature type="region of interest" description="Disordered" evidence="3">
    <location>
        <begin position="72"/>
        <end position="119"/>
    </location>
</feature>
<dbReference type="InterPro" id="IPR012337">
    <property type="entry name" value="RNaseH-like_sf"/>
</dbReference>
<feature type="region of interest" description="Disordered" evidence="3">
    <location>
        <begin position="1"/>
        <end position="20"/>
    </location>
</feature>
<dbReference type="GO" id="GO:0008408">
    <property type="term" value="F:3'-5' exonuclease activity"/>
    <property type="evidence" value="ECO:0007669"/>
    <property type="project" value="InterPro"/>
</dbReference>
<dbReference type="Pfam" id="PF01612">
    <property type="entry name" value="DNA_pol_A_exo1"/>
    <property type="match status" value="1"/>
</dbReference>
<dbReference type="GO" id="GO:0006139">
    <property type="term" value="P:nucleobase-containing compound metabolic process"/>
    <property type="evidence" value="ECO:0007669"/>
    <property type="project" value="InterPro"/>
</dbReference>